<dbReference type="eggNOG" id="COG0739">
    <property type="taxonomic scope" value="Bacteria"/>
</dbReference>
<dbReference type="KEGG" id="aeh:Mlg_0616"/>
<dbReference type="PANTHER" id="PTHR21666">
    <property type="entry name" value="PEPTIDASE-RELATED"/>
    <property type="match status" value="1"/>
</dbReference>
<dbReference type="Pfam" id="PF01551">
    <property type="entry name" value="Peptidase_M23"/>
    <property type="match status" value="1"/>
</dbReference>
<name>Q0AB17_ALKEH</name>
<dbReference type="HOGENOM" id="CLU_029425_2_3_6"/>
<evidence type="ECO:0000256" key="1">
    <source>
        <dbReference type="SAM" id="Coils"/>
    </source>
</evidence>
<dbReference type="RefSeq" id="WP_011628365.1">
    <property type="nucleotide sequence ID" value="NC_008340.1"/>
</dbReference>
<keyword evidence="2" id="KW-0812">Transmembrane</keyword>
<sequence>MRDRFTLTITDYRGSRHFSLHQLVKRVALGTVTVILLTFLAGGATIWWLNHNLTELAERRDQAQSEYEQLQDHKVRVIQAIERRNAELNRVIEEQSAELSQLDLELGHIEAMVGLRPEPDVGRSQRLDTASQTALERALMLQTIPSGNPIQGHSRKTSGYGWRRHPISGERSFHAAVDLAADRGTPVVATADGVVNFAARHNSGLGKLVILDHNFSFKTYYAHLDRIKVRQGEFVPAGTVIGRVGSTGSATGPHLHYEVWHLQRKLNPEPFVAWDIDNYEALFEKEGRVKWDSLAKGLKRSLSLQERQLSLRVPNSSGN</sequence>
<dbReference type="OrthoDB" id="9805070at2"/>
<evidence type="ECO:0000259" key="3">
    <source>
        <dbReference type="Pfam" id="PF01551"/>
    </source>
</evidence>
<dbReference type="InterPro" id="IPR050570">
    <property type="entry name" value="Cell_wall_metabolism_enzyme"/>
</dbReference>
<feature type="transmembrane region" description="Helical" evidence="2">
    <location>
        <begin position="27"/>
        <end position="49"/>
    </location>
</feature>
<keyword evidence="1" id="KW-0175">Coiled coil</keyword>
<evidence type="ECO:0000313" key="4">
    <source>
        <dbReference type="EMBL" id="ABI55970.1"/>
    </source>
</evidence>
<dbReference type="FunFam" id="2.70.70.10:FF:000006">
    <property type="entry name" value="M23 family peptidase"/>
    <property type="match status" value="1"/>
</dbReference>
<dbReference type="PANTHER" id="PTHR21666:SF286">
    <property type="entry name" value="LIPOPROTEIN NLPD"/>
    <property type="match status" value="1"/>
</dbReference>
<evidence type="ECO:0000313" key="5">
    <source>
        <dbReference type="Proteomes" id="UP000001962"/>
    </source>
</evidence>
<dbReference type="Proteomes" id="UP000001962">
    <property type="component" value="Chromosome"/>
</dbReference>
<dbReference type="CDD" id="cd12797">
    <property type="entry name" value="M23_peptidase"/>
    <property type="match status" value="1"/>
</dbReference>
<protein>
    <submittedName>
        <fullName evidence="4">Peptidase M23B</fullName>
    </submittedName>
</protein>
<dbReference type="EMBL" id="CP000453">
    <property type="protein sequence ID" value="ABI55970.1"/>
    <property type="molecule type" value="Genomic_DNA"/>
</dbReference>
<keyword evidence="2" id="KW-0472">Membrane</keyword>
<dbReference type="InterPro" id="IPR011055">
    <property type="entry name" value="Dup_hybrid_motif"/>
</dbReference>
<proteinExistence type="predicted"/>
<keyword evidence="5" id="KW-1185">Reference proteome</keyword>
<accession>Q0AB17</accession>
<dbReference type="Gene3D" id="2.70.70.10">
    <property type="entry name" value="Glucose Permease (Domain IIA)"/>
    <property type="match status" value="1"/>
</dbReference>
<reference evidence="5" key="1">
    <citation type="submission" date="2006-08" db="EMBL/GenBank/DDBJ databases">
        <title>Complete sequence of Alkalilimnicola ehrilichei MLHE-1.</title>
        <authorList>
            <person name="Copeland A."/>
            <person name="Lucas S."/>
            <person name="Lapidus A."/>
            <person name="Barry K."/>
            <person name="Detter J.C."/>
            <person name="Glavina del Rio T."/>
            <person name="Hammon N."/>
            <person name="Israni S."/>
            <person name="Dalin E."/>
            <person name="Tice H."/>
            <person name="Pitluck S."/>
            <person name="Sims D."/>
            <person name="Brettin T."/>
            <person name="Bruce D."/>
            <person name="Han C."/>
            <person name="Tapia R."/>
            <person name="Gilna P."/>
            <person name="Schmutz J."/>
            <person name="Larimer F."/>
            <person name="Land M."/>
            <person name="Hauser L."/>
            <person name="Kyrpides N."/>
            <person name="Mikhailova N."/>
            <person name="Oremland R.S."/>
            <person name="Hoeft S.E."/>
            <person name="Switzer-Blum J."/>
            <person name="Kulp T."/>
            <person name="King G."/>
            <person name="Tabita R."/>
            <person name="Witte B."/>
            <person name="Santini J.M."/>
            <person name="Basu P."/>
            <person name="Hollibaugh J.T."/>
            <person name="Xie G."/>
            <person name="Stolz J.F."/>
            <person name="Richardson P."/>
        </authorList>
    </citation>
    <scope>NUCLEOTIDE SEQUENCE [LARGE SCALE GENOMIC DNA]</scope>
    <source>
        <strain evidence="5">ATCC BAA-1101 / DSM 17681 / MLHE-1</strain>
    </source>
</reference>
<gene>
    <name evidence="4" type="ordered locus">Mlg_0616</name>
</gene>
<dbReference type="SUPFAM" id="SSF51261">
    <property type="entry name" value="Duplicated hybrid motif"/>
    <property type="match status" value="1"/>
</dbReference>
<feature type="domain" description="M23ase beta-sheet core" evidence="3">
    <location>
        <begin position="173"/>
        <end position="268"/>
    </location>
</feature>
<organism evidence="4 5">
    <name type="scientific">Alkalilimnicola ehrlichii (strain ATCC BAA-1101 / DSM 17681 / MLHE-1)</name>
    <dbReference type="NCBI Taxonomy" id="187272"/>
    <lineage>
        <taxon>Bacteria</taxon>
        <taxon>Pseudomonadati</taxon>
        <taxon>Pseudomonadota</taxon>
        <taxon>Gammaproteobacteria</taxon>
        <taxon>Chromatiales</taxon>
        <taxon>Ectothiorhodospiraceae</taxon>
        <taxon>Alkalilimnicola</taxon>
    </lineage>
</organism>
<feature type="coiled-coil region" evidence="1">
    <location>
        <begin position="53"/>
        <end position="105"/>
    </location>
</feature>
<dbReference type="InterPro" id="IPR016047">
    <property type="entry name" value="M23ase_b-sheet_dom"/>
</dbReference>
<dbReference type="AlphaFoldDB" id="Q0AB17"/>
<evidence type="ECO:0000256" key="2">
    <source>
        <dbReference type="SAM" id="Phobius"/>
    </source>
</evidence>
<dbReference type="GO" id="GO:0004222">
    <property type="term" value="F:metalloendopeptidase activity"/>
    <property type="evidence" value="ECO:0007669"/>
    <property type="project" value="TreeGrafter"/>
</dbReference>
<keyword evidence="2" id="KW-1133">Transmembrane helix</keyword>